<evidence type="ECO:0000256" key="2">
    <source>
        <dbReference type="ARBA" id="ARBA00022840"/>
    </source>
</evidence>
<accession>A0A5J4NH86</accession>
<sequence>MPNLPRTSDENRVVLLLDDNFYYSSMRYTYFLLAKRYGLSFLSVACRCPLSVCLSRNSHRSKSVPDHIIIQMEQKIEWPNPQINRWEKHTVMLDYSSLLTPSHLQMILESITVAMQEPFSYAEETTRLERSDADREINAQSLIHGLDAVLRSTVGQMMAANDSEWKAKHSGLMSRLKSVVMNKMRAKIMKDHPKQSPEEYKEQTVSLF</sequence>
<dbReference type="AlphaFoldDB" id="A0A5J4NH86"/>
<dbReference type="Pfam" id="PF08433">
    <property type="entry name" value="KTI12"/>
    <property type="match status" value="1"/>
</dbReference>
<keyword evidence="2" id="KW-0067">ATP-binding</keyword>
<keyword evidence="5" id="KW-1185">Reference proteome</keyword>
<dbReference type="EMBL" id="QNGE01002781">
    <property type="protein sequence ID" value="KAA3675006.1"/>
    <property type="molecule type" value="Genomic_DNA"/>
</dbReference>
<feature type="non-terminal residue" evidence="4">
    <location>
        <position position="208"/>
    </location>
</feature>
<dbReference type="GO" id="GO:0005524">
    <property type="term" value="F:ATP binding"/>
    <property type="evidence" value="ECO:0007669"/>
    <property type="project" value="UniProtKB-KW"/>
</dbReference>
<dbReference type="Proteomes" id="UP000324629">
    <property type="component" value="Unassembled WGS sequence"/>
</dbReference>
<dbReference type="PANTHER" id="PTHR20873:SF0">
    <property type="entry name" value="L-SERYL-TRNA(SEC) KINASE"/>
    <property type="match status" value="1"/>
</dbReference>
<feature type="region of interest" description="Disordered" evidence="3">
    <location>
        <begin position="189"/>
        <end position="208"/>
    </location>
</feature>
<reference evidence="4 5" key="1">
    <citation type="journal article" date="2019" name="Gigascience">
        <title>Whole-genome sequence of the oriental lung fluke Paragonimus westermani.</title>
        <authorList>
            <person name="Oey H."/>
            <person name="Zakrzewski M."/>
            <person name="Narain K."/>
            <person name="Devi K.R."/>
            <person name="Agatsuma T."/>
            <person name="Nawaratna S."/>
            <person name="Gobert G.N."/>
            <person name="Jones M.K."/>
            <person name="Ragan M.A."/>
            <person name="McManus D.P."/>
            <person name="Krause L."/>
        </authorList>
    </citation>
    <scope>NUCLEOTIDE SEQUENCE [LARGE SCALE GENOMIC DNA]</scope>
    <source>
        <strain evidence="4 5">IND2009</strain>
    </source>
</reference>
<protein>
    <submittedName>
        <fullName evidence="4">O-phosphoseryl-tRNA(Sec) kinase</fullName>
    </submittedName>
</protein>
<organism evidence="4 5">
    <name type="scientific">Paragonimus westermani</name>
    <dbReference type="NCBI Taxonomy" id="34504"/>
    <lineage>
        <taxon>Eukaryota</taxon>
        <taxon>Metazoa</taxon>
        <taxon>Spiralia</taxon>
        <taxon>Lophotrochozoa</taxon>
        <taxon>Platyhelminthes</taxon>
        <taxon>Trematoda</taxon>
        <taxon>Digenea</taxon>
        <taxon>Plagiorchiida</taxon>
        <taxon>Troglotremata</taxon>
        <taxon>Troglotrematidae</taxon>
        <taxon>Paragonimus</taxon>
    </lineage>
</organism>
<gene>
    <name evidence="4" type="ORF">DEA37_0007354</name>
</gene>
<comment type="caution">
    <text evidence="4">The sequence shown here is derived from an EMBL/GenBank/DDBJ whole genome shotgun (WGS) entry which is preliminary data.</text>
</comment>
<keyword evidence="1" id="KW-0547">Nucleotide-binding</keyword>
<evidence type="ECO:0000256" key="1">
    <source>
        <dbReference type="ARBA" id="ARBA00022741"/>
    </source>
</evidence>
<dbReference type="InterPro" id="IPR013641">
    <property type="entry name" value="KTI12/PSTK"/>
</dbReference>
<evidence type="ECO:0000313" key="5">
    <source>
        <dbReference type="Proteomes" id="UP000324629"/>
    </source>
</evidence>
<keyword evidence="4" id="KW-0418">Kinase</keyword>
<dbReference type="PANTHER" id="PTHR20873">
    <property type="entry name" value="L-SERYL-TRNA(SEC) KINASE"/>
    <property type="match status" value="1"/>
</dbReference>
<dbReference type="InterPro" id="IPR052648">
    <property type="entry name" value="Ser-tRNA(Sec)_kinase"/>
</dbReference>
<dbReference type="GO" id="GO:0016301">
    <property type="term" value="F:kinase activity"/>
    <property type="evidence" value="ECO:0007669"/>
    <property type="project" value="UniProtKB-KW"/>
</dbReference>
<feature type="compositionally biased region" description="Basic and acidic residues" evidence="3">
    <location>
        <begin position="189"/>
        <end position="202"/>
    </location>
</feature>
<dbReference type="GO" id="GO:0000049">
    <property type="term" value="F:tRNA binding"/>
    <property type="evidence" value="ECO:0007669"/>
    <property type="project" value="TreeGrafter"/>
</dbReference>
<proteinExistence type="predicted"/>
<keyword evidence="4" id="KW-0808">Transferase</keyword>
<evidence type="ECO:0000313" key="4">
    <source>
        <dbReference type="EMBL" id="KAA3675006.1"/>
    </source>
</evidence>
<name>A0A5J4NH86_9TREM</name>
<dbReference type="InterPro" id="IPR027417">
    <property type="entry name" value="P-loop_NTPase"/>
</dbReference>
<evidence type="ECO:0000256" key="3">
    <source>
        <dbReference type="SAM" id="MobiDB-lite"/>
    </source>
</evidence>
<dbReference type="Gene3D" id="3.40.50.300">
    <property type="entry name" value="P-loop containing nucleotide triphosphate hydrolases"/>
    <property type="match status" value="1"/>
</dbReference>